<proteinExistence type="predicted"/>
<sequence length="111" mass="12783">MKDRIKFHLDENISQAIANGLRRRGIDVTTTPEQKLIGKLDEEQLAFAVSQKRVIFTQDTDFLRLHHEGTSHYGIAYCQQKSKSVGEIVQGLMLIWQVLGVEEMIDHLEYL</sequence>
<dbReference type="InterPro" id="IPR041049">
    <property type="entry name" value="DUF5615"/>
</dbReference>
<name>A0A9X4M9L3_9CYAN</name>
<evidence type="ECO:0000259" key="1">
    <source>
        <dbReference type="Pfam" id="PF18480"/>
    </source>
</evidence>
<dbReference type="EMBL" id="VBTY01000175">
    <property type="protein sequence ID" value="MDG3496343.1"/>
    <property type="molecule type" value="Genomic_DNA"/>
</dbReference>
<dbReference type="RefSeq" id="WP_009628520.1">
    <property type="nucleotide sequence ID" value="NZ_VBTY01000175.1"/>
</dbReference>
<comment type="caution">
    <text evidence="2">The sequence shown here is derived from an EMBL/GenBank/DDBJ whole genome shotgun (WGS) entry which is preliminary data.</text>
</comment>
<gene>
    <name evidence="2" type="ORF">FEV09_17525</name>
</gene>
<organism evidence="2 3">
    <name type="scientific">Pseudanabaena catenata USMAC16</name>
    <dbReference type="NCBI Taxonomy" id="1855837"/>
    <lineage>
        <taxon>Bacteria</taxon>
        <taxon>Bacillati</taxon>
        <taxon>Cyanobacteriota</taxon>
        <taxon>Cyanophyceae</taxon>
        <taxon>Pseudanabaenales</taxon>
        <taxon>Pseudanabaenaceae</taxon>
        <taxon>Pseudanabaena</taxon>
    </lineage>
</organism>
<accession>A0A9X4M9L3</accession>
<evidence type="ECO:0000313" key="3">
    <source>
        <dbReference type="Proteomes" id="UP001152872"/>
    </source>
</evidence>
<dbReference type="AlphaFoldDB" id="A0A9X4M9L3"/>
<dbReference type="Proteomes" id="UP001152872">
    <property type="component" value="Unassembled WGS sequence"/>
</dbReference>
<keyword evidence="3" id="KW-1185">Reference proteome</keyword>
<feature type="domain" description="DUF5615" evidence="1">
    <location>
        <begin position="6"/>
        <end position="91"/>
    </location>
</feature>
<dbReference type="Pfam" id="PF18480">
    <property type="entry name" value="DUF5615"/>
    <property type="match status" value="1"/>
</dbReference>
<reference evidence="2" key="1">
    <citation type="submission" date="2019-05" db="EMBL/GenBank/DDBJ databases">
        <title>Whole genome sequencing of Pseudanabaena catenata USMAC16.</title>
        <authorList>
            <person name="Khan Z."/>
            <person name="Omar W.M."/>
            <person name="Convey P."/>
            <person name="Merican F."/>
            <person name="Najimudin N."/>
        </authorList>
    </citation>
    <scope>NUCLEOTIDE SEQUENCE</scope>
    <source>
        <strain evidence="2">USMAC16</strain>
    </source>
</reference>
<evidence type="ECO:0000313" key="2">
    <source>
        <dbReference type="EMBL" id="MDG3496343.1"/>
    </source>
</evidence>
<protein>
    <submittedName>
        <fullName evidence="2">DUF5615 family PIN-like protein</fullName>
    </submittedName>
</protein>